<evidence type="ECO:0000313" key="7">
    <source>
        <dbReference type="EMBL" id="KOO69406.1"/>
    </source>
</evidence>
<dbReference type="InterPro" id="IPR003010">
    <property type="entry name" value="C-N_Hydrolase"/>
</dbReference>
<reference evidence="7 8" key="1">
    <citation type="submission" date="2015-06" db="EMBL/GenBank/DDBJ databases">
        <title>Prevotella sp. 109, sp. nov., a novel member of the family Prevotellaceae isolated from human faeces.</title>
        <authorList>
            <person name="Shkoporov A.N."/>
            <person name="Chaplin A.V."/>
            <person name="Kafarskaia L.I."/>
            <person name="Efimov B.A."/>
        </authorList>
    </citation>
    <scope>NUCLEOTIDE SEQUENCE [LARGE SCALE GENOMIC DNA]</scope>
    <source>
        <strain evidence="7 8">109</strain>
    </source>
</reference>
<dbReference type="InterPro" id="IPR001110">
    <property type="entry name" value="UPF0012_CS"/>
</dbReference>
<dbReference type="PROSITE" id="PS50263">
    <property type="entry name" value="CN_HYDROLASE"/>
    <property type="match status" value="1"/>
</dbReference>
<dbReference type="FunFam" id="3.60.110.10:FF:000004">
    <property type="entry name" value="Carbon-nitrogen hydrolase"/>
    <property type="match status" value="1"/>
</dbReference>
<dbReference type="GO" id="GO:0050152">
    <property type="term" value="F:omega-amidase activity"/>
    <property type="evidence" value="ECO:0007669"/>
    <property type="project" value="UniProtKB-EC"/>
</dbReference>
<dbReference type="EMBL" id="LFQU01000003">
    <property type="protein sequence ID" value="KOO69406.1"/>
    <property type="molecule type" value="Genomic_DNA"/>
</dbReference>
<evidence type="ECO:0000313" key="8">
    <source>
        <dbReference type="Proteomes" id="UP000036951"/>
    </source>
</evidence>
<name>A0A8E1QYY7_9BACT</name>
<organism evidence="7 8">
    <name type="scientific">Xylanibacter rarus</name>
    <dbReference type="NCBI Taxonomy" id="1676614"/>
    <lineage>
        <taxon>Bacteria</taxon>
        <taxon>Pseudomonadati</taxon>
        <taxon>Bacteroidota</taxon>
        <taxon>Bacteroidia</taxon>
        <taxon>Bacteroidales</taxon>
        <taxon>Prevotellaceae</taxon>
        <taxon>Xylanibacter</taxon>
    </lineage>
</organism>
<proteinExistence type="inferred from homology"/>
<gene>
    <name evidence="7" type="ORF">ACU52_03430</name>
</gene>
<evidence type="ECO:0000259" key="6">
    <source>
        <dbReference type="PROSITE" id="PS50263"/>
    </source>
</evidence>
<evidence type="ECO:0000256" key="3">
    <source>
        <dbReference type="ARBA" id="ARBA00039118"/>
    </source>
</evidence>
<evidence type="ECO:0000256" key="5">
    <source>
        <dbReference type="ARBA" id="ARBA00072139"/>
    </source>
</evidence>
<dbReference type="AlphaFoldDB" id="A0A8E1QYY7"/>
<comment type="similarity">
    <text evidence="1">Belongs to the carbon-nitrogen hydrolase superfamily. NIT1/NIT2 family.</text>
</comment>
<dbReference type="PANTHER" id="PTHR47799:SF1">
    <property type="entry name" value="OMEGA-AMIDASE YAFV"/>
    <property type="match status" value="1"/>
</dbReference>
<protein>
    <recommendedName>
        <fullName evidence="5">Omega-amidase YafV</fullName>
        <ecNumber evidence="3">3.5.1.3</ecNumber>
    </recommendedName>
</protein>
<keyword evidence="8" id="KW-1185">Reference proteome</keyword>
<feature type="domain" description="CN hydrolase" evidence="6">
    <location>
        <begin position="1"/>
        <end position="232"/>
    </location>
</feature>
<dbReference type="GO" id="GO:0106008">
    <property type="term" value="F:2-oxoglutaramate amidase activity"/>
    <property type="evidence" value="ECO:0007669"/>
    <property type="project" value="TreeGrafter"/>
</dbReference>
<dbReference type="RefSeq" id="WP_053397760.1">
    <property type="nucleotide sequence ID" value="NZ_LFQU01000003.1"/>
</dbReference>
<dbReference type="InterPro" id="IPR052737">
    <property type="entry name" value="Omega-amidase_YafV"/>
</dbReference>
<dbReference type="Gene3D" id="3.60.110.10">
    <property type="entry name" value="Carbon-nitrogen hydrolase"/>
    <property type="match status" value="1"/>
</dbReference>
<dbReference type="Pfam" id="PF00795">
    <property type="entry name" value="CN_hydrolase"/>
    <property type="match status" value="1"/>
</dbReference>
<evidence type="ECO:0000256" key="4">
    <source>
        <dbReference type="ARBA" id="ARBA00052904"/>
    </source>
</evidence>
<dbReference type="InterPro" id="IPR036526">
    <property type="entry name" value="C-N_Hydrolase_sf"/>
</dbReference>
<dbReference type="OrthoDB" id="9811121at2"/>
<dbReference type="SUPFAM" id="SSF56317">
    <property type="entry name" value="Carbon-nitrogen hydrolase"/>
    <property type="match status" value="1"/>
</dbReference>
<keyword evidence="2 7" id="KW-0378">Hydrolase</keyword>
<dbReference type="Proteomes" id="UP000036951">
    <property type="component" value="Unassembled WGS sequence"/>
</dbReference>
<evidence type="ECO:0000256" key="2">
    <source>
        <dbReference type="ARBA" id="ARBA00022801"/>
    </source>
</evidence>
<accession>A0A8E1QYY7</accession>
<dbReference type="EC" id="3.5.1.3" evidence="3"/>
<comment type="catalytic activity">
    <reaction evidence="4">
        <text>a monoamide of a dicarboxylate + H2O = a dicarboxylate + NH4(+)</text>
        <dbReference type="Rhea" id="RHEA:11716"/>
        <dbReference type="ChEBI" id="CHEBI:15377"/>
        <dbReference type="ChEBI" id="CHEBI:28938"/>
        <dbReference type="ChEBI" id="CHEBI:28965"/>
        <dbReference type="ChEBI" id="CHEBI:77450"/>
        <dbReference type="EC" id="3.5.1.3"/>
    </reaction>
</comment>
<comment type="caution">
    <text evidence="7">The sequence shown here is derived from an EMBL/GenBank/DDBJ whole genome shotgun (WGS) entry which is preliminary data.</text>
</comment>
<dbReference type="PANTHER" id="PTHR47799">
    <property type="entry name" value="OMEGA-AMIDASE YAFV"/>
    <property type="match status" value="1"/>
</dbReference>
<dbReference type="PROSITE" id="PS01227">
    <property type="entry name" value="UPF0012"/>
    <property type="match status" value="1"/>
</dbReference>
<evidence type="ECO:0000256" key="1">
    <source>
        <dbReference type="ARBA" id="ARBA00010613"/>
    </source>
</evidence>
<sequence>MKVTILQTDIKWVQPDKNQVAAGQLISNNPGSDLYILPEMWATGFITDPAKYSAEVNFQKSLEWMKETAQSNRCAICGSLSILTHQSQYRNRLYFVMPDGEYYYYDKHHLFKYGGEDVYYTAGDKRVIAKYKNFRFLLQTCYDLRFPAWMRYKEDYDAIIFVANWPQNRQDAWNILLRARAIENQCYVIGCNRTGEDDRCQYNGNSAIIDPKGALLAQSDEKEQAITAEIDLDKLNHYRSKFPILTDRDIF</sequence>